<organism evidence="1">
    <name type="scientific">Anguilla anguilla</name>
    <name type="common">European freshwater eel</name>
    <name type="synonym">Muraena anguilla</name>
    <dbReference type="NCBI Taxonomy" id="7936"/>
    <lineage>
        <taxon>Eukaryota</taxon>
        <taxon>Metazoa</taxon>
        <taxon>Chordata</taxon>
        <taxon>Craniata</taxon>
        <taxon>Vertebrata</taxon>
        <taxon>Euteleostomi</taxon>
        <taxon>Actinopterygii</taxon>
        <taxon>Neopterygii</taxon>
        <taxon>Teleostei</taxon>
        <taxon>Anguilliformes</taxon>
        <taxon>Anguillidae</taxon>
        <taxon>Anguilla</taxon>
    </lineage>
</organism>
<accession>A0A0E9U9Z5</accession>
<dbReference type="EMBL" id="GBXM01046587">
    <property type="protein sequence ID" value="JAH61990.1"/>
    <property type="molecule type" value="Transcribed_RNA"/>
</dbReference>
<proteinExistence type="predicted"/>
<protein>
    <submittedName>
        <fullName evidence="1">Uncharacterized protein</fullName>
    </submittedName>
</protein>
<evidence type="ECO:0000313" key="1">
    <source>
        <dbReference type="EMBL" id="JAH61990.1"/>
    </source>
</evidence>
<reference evidence="1" key="1">
    <citation type="submission" date="2014-11" db="EMBL/GenBank/DDBJ databases">
        <authorList>
            <person name="Amaro Gonzalez C."/>
        </authorList>
    </citation>
    <scope>NUCLEOTIDE SEQUENCE</scope>
</reference>
<name>A0A0E9U9Z5_ANGAN</name>
<sequence length="10" mass="1320">MHYSVNWHVF</sequence>
<reference evidence="1" key="2">
    <citation type="journal article" date="2015" name="Fish Shellfish Immunol.">
        <title>Early steps in the European eel (Anguilla anguilla)-Vibrio vulnificus interaction in the gills: Role of the RtxA13 toxin.</title>
        <authorList>
            <person name="Callol A."/>
            <person name="Pajuelo D."/>
            <person name="Ebbesson L."/>
            <person name="Teles M."/>
            <person name="MacKenzie S."/>
            <person name="Amaro C."/>
        </authorList>
    </citation>
    <scope>NUCLEOTIDE SEQUENCE</scope>
</reference>